<keyword evidence="2" id="KW-1185">Reference proteome</keyword>
<reference evidence="1 2" key="1">
    <citation type="submission" date="2020-06" db="EMBL/GenBank/DDBJ databases">
        <authorList>
            <person name="Li R."/>
            <person name="Bekaert M."/>
        </authorList>
    </citation>
    <scope>NUCLEOTIDE SEQUENCE [LARGE SCALE GENOMIC DNA]</scope>
    <source>
        <strain evidence="2">wild</strain>
    </source>
</reference>
<dbReference type="SUPFAM" id="SSF54637">
    <property type="entry name" value="Thioesterase/thiol ester dehydrase-isomerase"/>
    <property type="match status" value="2"/>
</dbReference>
<dbReference type="PANTHER" id="PTHR34487:SF1">
    <property type="entry name" value="ACYL-ACP THIOESTERASE"/>
    <property type="match status" value="1"/>
</dbReference>
<dbReference type="Proteomes" id="UP000507470">
    <property type="component" value="Unassembled WGS sequence"/>
</dbReference>
<dbReference type="OrthoDB" id="5975054at2759"/>
<dbReference type="PANTHER" id="PTHR34487">
    <property type="entry name" value="ACYL-ACP THIOESTERASE"/>
    <property type="match status" value="1"/>
</dbReference>
<protein>
    <recommendedName>
        <fullName evidence="3">Acyl-ACP thioesterase</fullName>
    </recommendedName>
</protein>
<evidence type="ECO:0000313" key="2">
    <source>
        <dbReference type="Proteomes" id="UP000507470"/>
    </source>
</evidence>
<accession>A0A6J8BDV8</accession>
<proteinExistence type="predicted"/>
<gene>
    <name evidence="1" type="ORF">MCOR_17956</name>
</gene>
<evidence type="ECO:0008006" key="3">
    <source>
        <dbReference type="Google" id="ProtNLM"/>
    </source>
</evidence>
<dbReference type="EMBL" id="CACVKT020003176">
    <property type="protein sequence ID" value="CAC5382095.1"/>
    <property type="molecule type" value="Genomic_DNA"/>
</dbReference>
<evidence type="ECO:0000313" key="1">
    <source>
        <dbReference type="EMBL" id="CAC5382095.1"/>
    </source>
</evidence>
<organism evidence="1 2">
    <name type="scientific">Mytilus coruscus</name>
    <name type="common">Sea mussel</name>
    <dbReference type="NCBI Taxonomy" id="42192"/>
    <lineage>
        <taxon>Eukaryota</taxon>
        <taxon>Metazoa</taxon>
        <taxon>Spiralia</taxon>
        <taxon>Lophotrochozoa</taxon>
        <taxon>Mollusca</taxon>
        <taxon>Bivalvia</taxon>
        <taxon>Autobranchia</taxon>
        <taxon>Pteriomorphia</taxon>
        <taxon>Mytilida</taxon>
        <taxon>Mytiloidea</taxon>
        <taxon>Mytilidae</taxon>
        <taxon>Mytilinae</taxon>
        <taxon>Mytilus</taxon>
    </lineage>
</organism>
<dbReference type="Gene3D" id="3.10.129.10">
    <property type="entry name" value="Hotdog Thioesterase"/>
    <property type="match status" value="1"/>
</dbReference>
<name>A0A6J8BDV8_MYTCO</name>
<dbReference type="AlphaFoldDB" id="A0A6J8BDV8"/>
<sequence length="287" mass="32990">MRRYIIDKITDGYAEVTAHGLNYNYDDRTGKLSIWNISLFMDGGEQSVERNGSIYASPKLQSKASSFVQLKQVLKVEPSFYSYDFMSNISFKITKTICKPGSSSLVTVSKMFDKESGQLLVERVVKFLRIDNNTRRPLQNPAWLLEKYANMEASPSEVLKNTLPELPKEVIKYRTVIRYGDMDTNFHTNQSFYIKSCFDCASAASLNKILVHFSGDICWYPVVFLSVDFLGESFPGDEIMIAMWQDKDDISRFRFYICNAQSRKLLTYVVCQLELNRIGHDKIISNL</sequence>
<dbReference type="InterPro" id="IPR029069">
    <property type="entry name" value="HotDog_dom_sf"/>
</dbReference>